<feature type="transmembrane region" description="Helical" evidence="5">
    <location>
        <begin position="136"/>
        <end position="155"/>
    </location>
</feature>
<dbReference type="EMBL" id="LXIE01000008">
    <property type="protein sequence ID" value="OAD91877.1"/>
    <property type="molecule type" value="Genomic_DNA"/>
</dbReference>
<gene>
    <name evidence="5" type="primary">tatC</name>
    <name evidence="6" type="ORF">A7A78_10305</name>
</gene>
<evidence type="ECO:0000313" key="6">
    <source>
        <dbReference type="EMBL" id="OAD91877.1"/>
    </source>
</evidence>
<feature type="transmembrane region" description="Helical" evidence="5">
    <location>
        <begin position="96"/>
        <end position="115"/>
    </location>
</feature>
<keyword evidence="5" id="KW-0811">Translocation</keyword>
<dbReference type="GO" id="GO:0065002">
    <property type="term" value="P:intracellular protein transmembrane transport"/>
    <property type="evidence" value="ECO:0007669"/>
    <property type="project" value="TreeGrafter"/>
</dbReference>
<accession>A0A1A9LFK3</accession>
<keyword evidence="5" id="KW-0813">Transport</keyword>
<dbReference type="GO" id="GO:0009977">
    <property type="term" value="F:proton motive force dependent protein transmembrane transporter activity"/>
    <property type="evidence" value="ECO:0007669"/>
    <property type="project" value="TreeGrafter"/>
</dbReference>
<dbReference type="AlphaFoldDB" id="A0A1A9LFK3"/>
<dbReference type="PANTHER" id="PTHR30371:SF0">
    <property type="entry name" value="SEC-INDEPENDENT PROTEIN TRANSLOCASE PROTEIN TATC, CHLOROPLASTIC-RELATED"/>
    <property type="match status" value="1"/>
</dbReference>
<evidence type="ECO:0000256" key="3">
    <source>
        <dbReference type="ARBA" id="ARBA00022989"/>
    </source>
</evidence>
<dbReference type="Proteomes" id="UP000077552">
    <property type="component" value="Unassembled WGS sequence"/>
</dbReference>
<comment type="caution">
    <text evidence="6">The sequence shown here is derived from an EMBL/GenBank/DDBJ whole genome shotgun (WGS) entry which is preliminary data.</text>
</comment>
<proteinExistence type="inferred from homology"/>
<feature type="transmembrane region" description="Helical" evidence="5">
    <location>
        <begin position="20"/>
        <end position="41"/>
    </location>
</feature>
<protein>
    <recommendedName>
        <fullName evidence="5">Sec-independent protein translocase protein TatC</fullName>
    </recommendedName>
</protein>
<evidence type="ECO:0000256" key="5">
    <source>
        <dbReference type="HAMAP-Rule" id="MF_00902"/>
    </source>
</evidence>
<reference evidence="6 7" key="1">
    <citation type="submission" date="2016-05" db="EMBL/GenBank/DDBJ databases">
        <title>Genome sequencing of Vitellibacter soesokkakensis RSSK-12.</title>
        <authorList>
            <person name="Thevarajoo S."/>
            <person name="Selvaratnam C."/>
            <person name="Goh K.M."/>
            <person name="Chan K.-G."/>
            <person name="Chong C.S."/>
        </authorList>
    </citation>
    <scope>NUCLEOTIDE SEQUENCE [LARGE SCALE GENOMIC DNA]</scope>
    <source>
        <strain evidence="6 7">RSSK-12</strain>
    </source>
</reference>
<sequence>MKKTASPEKEMSFLDHLEELRWHLIRSTIAVVVLAGLAFIFKHFIFDVLIFGPTKPEFPTYAMFCEISRYLGMDTFCFQEMPFKIQSRTMAGQFSAHMWTSIYAGIIVAFPYILYEFWRFISPGLREKERKSSRGFILIASVLFFLGVLFGYYLITPLSINFLGNYQVSEEVINQFDLDSYISLVRTSVLACGIVFELPILMYILTKIGLVTPEILRKYRKFALIIVLILSAVITPPDIVSQIIVAIPILILYEVSIYISKIVIRNQLREERRKKKEEGQ</sequence>
<keyword evidence="3 5" id="KW-1133">Transmembrane helix</keyword>
<keyword evidence="2 5" id="KW-0812">Transmembrane</keyword>
<dbReference type="GO" id="GO:0033281">
    <property type="term" value="C:TAT protein transport complex"/>
    <property type="evidence" value="ECO:0007669"/>
    <property type="project" value="UniProtKB-UniRule"/>
</dbReference>
<dbReference type="PANTHER" id="PTHR30371">
    <property type="entry name" value="SEC-INDEPENDENT PROTEIN TRANSLOCASE PROTEIN TATC"/>
    <property type="match status" value="1"/>
</dbReference>
<feature type="transmembrane region" description="Helical" evidence="5">
    <location>
        <begin position="218"/>
        <end position="237"/>
    </location>
</feature>
<comment type="subunit">
    <text evidence="5">Forms a complex with TatA.</text>
</comment>
<comment type="subcellular location">
    <subcellularLocation>
        <location evidence="5">Cell membrane</location>
        <topology evidence="5">Multi-pass membrane protein</topology>
    </subcellularLocation>
    <subcellularLocation>
        <location evidence="1">Membrane</location>
        <topology evidence="1">Multi-pass membrane protein</topology>
    </subcellularLocation>
</comment>
<dbReference type="PRINTS" id="PR01840">
    <property type="entry name" value="TATCFAMILY"/>
</dbReference>
<dbReference type="STRING" id="1385699.A7A78_10305"/>
<keyword evidence="4 5" id="KW-0472">Membrane</keyword>
<dbReference type="NCBIfam" id="TIGR00945">
    <property type="entry name" value="tatC"/>
    <property type="match status" value="1"/>
</dbReference>
<name>A0A1A9LFK3_9FLAO</name>
<organism evidence="6 7">
    <name type="scientific">Aequorivita soesokkakensis</name>
    <dbReference type="NCBI Taxonomy" id="1385699"/>
    <lineage>
        <taxon>Bacteria</taxon>
        <taxon>Pseudomonadati</taxon>
        <taxon>Bacteroidota</taxon>
        <taxon>Flavobacteriia</taxon>
        <taxon>Flavobacteriales</taxon>
        <taxon>Flavobacteriaceae</taxon>
        <taxon>Aequorivita</taxon>
    </lineage>
</organism>
<evidence type="ECO:0000256" key="1">
    <source>
        <dbReference type="ARBA" id="ARBA00004141"/>
    </source>
</evidence>
<dbReference type="HAMAP" id="MF_00902">
    <property type="entry name" value="TatC"/>
    <property type="match status" value="1"/>
</dbReference>
<comment type="function">
    <text evidence="5">Part of the twin-arginine translocation (Tat) system that transports large folded proteins containing a characteristic twin-arginine motif in their signal peptide across membranes.</text>
</comment>
<evidence type="ECO:0000313" key="7">
    <source>
        <dbReference type="Proteomes" id="UP000077552"/>
    </source>
</evidence>
<feature type="transmembrane region" description="Helical" evidence="5">
    <location>
        <begin position="243"/>
        <end position="264"/>
    </location>
</feature>
<keyword evidence="7" id="KW-1185">Reference proteome</keyword>
<dbReference type="Pfam" id="PF00902">
    <property type="entry name" value="TatC"/>
    <property type="match status" value="1"/>
</dbReference>
<evidence type="ECO:0000256" key="4">
    <source>
        <dbReference type="ARBA" id="ARBA00023136"/>
    </source>
</evidence>
<dbReference type="InterPro" id="IPR002033">
    <property type="entry name" value="TatC"/>
</dbReference>
<evidence type="ECO:0000256" key="2">
    <source>
        <dbReference type="ARBA" id="ARBA00022692"/>
    </source>
</evidence>
<dbReference type="GO" id="GO:0043953">
    <property type="term" value="P:protein transport by the Tat complex"/>
    <property type="evidence" value="ECO:0007669"/>
    <property type="project" value="UniProtKB-UniRule"/>
</dbReference>
<keyword evidence="5" id="KW-1003">Cell membrane</keyword>
<feature type="transmembrane region" description="Helical" evidence="5">
    <location>
        <begin position="184"/>
        <end position="206"/>
    </location>
</feature>
<keyword evidence="5" id="KW-0653">Protein transport</keyword>
<comment type="similarity">
    <text evidence="5">Belongs to the TatC family.</text>
</comment>
<dbReference type="RefSeq" id="WP_068761280.1">
    <property type="nucleotide sequence ID" value="NZ_LXIE01000008.1"/>
</dbReference>